<evidence type="ECO:0000256" key="7">
    <source>
        <dbReference type="RuleBase" id="RU362116"/>
    </source>
</evidence>
<dbReference type="NCBIfam" id="TIGR02488">
    <property type="entry name" value="flgG_G_neg"/>
    <property type="match status" value="1"/>
</dbReference>
<evidence type="ECO:0000313" key="11">
    <source>
        <dbReference type="EMBL" id="MEK9502521.1"/>
    </source>
</evidence>
<protein>
    <recommendedName>
        <fullName evidence="3 6">Flagellar basal-body rod protein FlgG</fullName>
    </recommendedName>
</protein>
<evidence type="ECO:0000256" key="6">
    <source>
        <dbReference type="NCBIfam" id="TIGR02488"/>
    </source>
</evidence>
<organism evidence="11 12">
    <name type="scientific">Gaopeijia maritima</name>
    <dbReference type="NCBI Taxonomy" id="3119007"/>
    <lineage>
        <taxon>Bacteria</taxon>
        <taxon>Pseudomonadati</taxon>
        <taxon>Gemmatimonadota</taxon>
        <taxon>Longimicrobiia</taxon>
        <taxon>Gaopeijiales</taxon>
        <taxon>Gaopeijiaceae</taxon>
        <taxon>Gaopeijia</taxon>
    </lineage>
</organism>
<dbReference type="Pfam" id="PF22692">
    <property type="entry name" value="LlgE_F_G_D1"/>
    <property type="match status" value="1"/>
</dbReference>
<dbReference type="InterPro" id="IPR010930">
    <property type="entry name" value="Flg_bb/hook_C_dom"/>
</dbReference>
<evidence type="ECO:0000313" key="12">
    <source>
        <dbReference type="Proteomes" id="UP001484239"/>
    </source>
</evidence>
<dbReference type="InterPro" id="IPR019776">
    <property type="entry name" value="Flagellar_basal_body_rod_CS"/>
</dbReference>
<proteinExistence type="inferred from homology"/>
<keyword evidence="11" id="KW-0969">Cilium</keyword>
<evidence type="ECO:0000259" key="9">
    <source>
        <dbReference type="Pfam" id="PF06429"/>
    </source>
</evidence>
<evidence type="ECO:0000259" key="10">
    <source>
        <dbReference type="Pfam" id="PF22692"/>
    </source>
</evidence>
<keyword evidence="11" id="KW-0282">Flagellum</keyword>
<dbReference type="InterPro" id="IPR053967">
    <property type="entry name" value="LlgE_F_G-like_D1"/>
</dbReference>
<dbReference type="InterPro" id="IPR037925">
    <property type="entry name" value="FlgE/F/G-like"/>
</dbReference>
<comment type="caution">
    <text evidence="11">The sequence shown here is derived from an EMBL/GenBank/DDBJ whole genome shotgun (WGS) entry which is preliminary data.</text>
</comment>
<comment type="subcellular location">
    <subcellularLocation>
        <location evidence="1 7">Bacterial flagellum basal body</location>
    </subcellularLocation>
</comment>
<evidence type="ECO:0000256" key="3">
    <source>
        <dbReference type="ARBA" id="ARBA00017948"/>
    </source>
</evidence>
<dbReference type="PROSITE" id="PS00588">
    <property type="entry name" value="FLAGELLA_BB_ROD"/>
    <property type="match status" value="1"/>
</dbReference>
<feature type="domain" description="Flagellar basal-body/hook protein C-terminal" evidence="9">
    <location>
        <begin position="216"/>
        <end position="260"/>
    </location>
</feature>
<gene>
    <name evidence="11" type="primary">flgG</name>
    <name evidence="11" type="ORF">WI372_16125</name>
</gene>
<keyword evidence="4 7" id="KW-0975">Bacterial flagellum</keyword>
<evidence type="ECO:0000259" key="8">
    <source>
        <dbReference type="Pfam" id="PF00460"/>
    </source>
</evidence>
<keyword evidence="11" id="KW-0966">Cell projection</keyword>
<dbReference type="PANTHER" id="PTHR30435:SF19">
    <property type="entry name" value="FLAGELLAR BASAL-BODY ROD PROTEIN FLGG"/>
    <property type="match status" value="1"/>
</dbReference>
<feature type="domain" description="Flagellar hook protein FlgE/F/G-like D1" evidence="10">
    <location>
        <begin position="97"/>
        <end position="159"/>
    </location>
</feature>
<evidence type="ECO:0000256" key="5">
    <source>
        <dbReference type="ARBA" id="ARBA00025933"/>
    </source>
</evidence>
<dbReference type="SUPFAM" id="SSF117143">
    <property type="entry name" value="Flagellar hook protein flgE"/>
    <property type="match status" value="1"/>
</dbReference>
<dbReference type="RefSeq" id="WP_405280571.1">
    <property type="nucleotide sequence ID" value="NZ_CP144380.1"/>
</dbReference>
<comment type="subunit">
    <text evidence="5">The basal body constitutes a major portion of the flagellar organelle and consists of four rings (L,P,S, and M) mounted on a central rod. The rod consists of about 26 subunits of FlgG in the distal portion, and FlgB, FlgC and FlgF are thought to build up the proximal portion of the rod with about 6 subunits each.</text>
</comment>
<dbReference type="EMBL" id="JBBHLI010000012">
    <property type="protein sequence ID" value="MEK9502521.1"/>
    <property type="molecule type" value="Genomic_DNA"/>
</dbReference>
<sequence length="262" mass="27816">MDPSLRTAASGMIAQQTRVEVISNNLANVNTPGFKRSRAHFEDLLYQTVQGQTTLGAGEAETLPAVQIGRGTRLSAVQRIDLQGSLEMTGRPLDIGIEGEGYFQVRRADGQMAYTRDGSFSVSDQGQIVTSTGYGLVPDIVIPEGATEIGVSRTGIVTALVSGSEEPIELGRIELARFSNSPGLLALGENLFAETVASGDPILGVPQEDGVGRLVQGTLEGSNVEVVQEMVEMIAALRAYEINSKAVQTSEQMADTTNSMVR</sequence>
<dbReference type="Pfam" id="PF06429">
    <property type="entry name" value="Flg_bbr_C"/>
    <property type="match status" value="1"/>
</dbReference>
<dbReference type="Pfam" id="PF00460">
    <property type="entry name" value="Flg_bb_rod"/>
    <property type="match status" value="1"/>
</dbReference>
<feature type="domain" description="Flagellar basal body rod protein N-terminal" evidence="8">
    <location>
        <begin position="5"/>
        <end position="35"/>
    </location>
</feature>
<dbReference type="InterPro" id="IPR001444">
    <property type="entry name" value="Flag_bb_rod_N"/>
</dbReference>
<dbReference type="Proteomes" id="UP001484239">
    <property type="component" value="Unassembled WGS sequence"/>
</dbReference>
<reference evidence="11 12" key="1">
    <citation type="submission" date="2024-02" db="EMBL/GenBank/DDBJ databases">
        <title>A novel Gemmatimonadota bacterium.</title>
        <authorList>
            <person name="Du Z.-J."/>
            <person name="Ye Y.-Q."/>
        </authorList>
    </citation>
    <scope>NUCLEOTIDE SEQUENCE [LARGE SCALE GENOMIC DNA]</scope>
    <source>
        <strain evidence="11 12">DH-20</strain>
    </source>
</reference>
<keyword evidence="12" id="KW-1185">Reference proteome</keyword>
<dbReference type="InterPro" id="IPR012834">
    <property type="entry name" value="FlgG_G_neg"/>
</dbReference>
<evidence type="ECO:0000256" key="4">
    <source>
        <dbReference type="ARBA" id="ARBA00023143"/>
    </source>
</evidence>
<comment type="similarity">
    <text evidence="2 7">Belongs to the flagella basal body rod proteins family.</text>
</comment>
<accession>A0ABU9EDB5</accession>
<name>A0ABU9EDB5_9BACT</name>
<dbReference type="NCBIfam" id="TIGR03506">
    <property type="entry name" value="FlgEFG_subfam"/>
    <property type="match status" value="2"/>
</dbReference>
<evidence type="ECO:0000256" key="2">
    <source>
        <dbReference type="ARBA" id="ARBA00009677"/>
    </source>
</evidence>
<evidence type="ECO:0000256" key="1">
    <source>
        <dbReference type="ARBA" id="ARBA00004117"/>
    </source>
</evidence>
<dbReference type="PANTHER" id="PTHR30435">
    <property type="entry name" value="FLAGELLAR PROTEIN"/>
    <property type="match status" value="1"/>
</dbReference>
<dbReference type="InterPro" id="IPR020013">
    <property type="entry name" value="Flagellar_FlgE/F/G"/>
</dbReference>